<evidence type="ECO:0000313" key="4">
    <source>
        <dbReference type="Proteomes" id="UP000076079"/>
    </source>
</evidence>
<sequence>MKVAHLSEPAEERVIFRDGLGVRERRDTGTGELVEWFHLDPAFASVEIPLRERVTRLAKLQHVKFSRILSLEPARKDCGPILVSSHVPGNRLSEVLEMAGHGLVTFEPGAGLQILRDVLSALAVLHDSRNVAHGSLAPERVVLTATGRVVMVEHVLGHALDRLQRPRHQLWREWRVPTPPAAGTVRFDMQTDFAQAGLLGLAVLLGRPIDEEEYPHRLRGLLPLVQDRLGRSPSAPIASDVVAVLERLAPVDSRRAFKTVRDAQQALEGLFSGGGAALGASPARVKSVVAAVAAIAAAEAPAASASDAAQAPATIVVAAPVTSLTSAAENAPARVQAPLEETASASEAEIDIEALLALEAELEDGSSPASPPPTTQRATGRAASATRTAPDAAPTMPAEDDSPLEALAQERLDLERQFAELVASVAPVSANETVHLIPETPATSEPLVDARVLWSSMPAADEAEPGDAIEPVVAPQLDEVVALPVIEAVAAEDDEAPVPFADTSVFSRLDVGAATEPLLIVATEEPRPTAAIEHVPAEWWKEALPWRDESGPDAAETAAQEPSAASEHMVAEEHAAADDVTAADSVADVAASGKDGTPVTAEEVGGPSGDLVDAEVASTSAKAPADKGDVTVLDLEPAAAVEPSIELATAVDAVAVVEETSHDDIAVVEDEAVIDVADASLDTEAAQDETAVEVTVAPDAIESVDGEASHDDIAVVEDEAVIDVTEASWDTEAAQDETAVEVTVAPEVIELVDGEASHDSVAIVEGAVPSEVAVDLDAVAVAEDESAAEIAIDADAVAVVQVETETWHGSVAIVEAATEGEVVLDAGEVVGDEPAPAPAPAFALGGIDVVEVEAVHGGVAIVEDEPAIENAVDPDAANVVDVVDVEPLHDSIARVEDEPAVEIAVGAEAADAVDVDAILADVAVVEDTAAIEVAAALDAVAVDARQDDAPDVEGGAAIDVVVIEPAVIVEPGAIQPVTTDVGDVPVFEAAVADATAGIEVETFHDEHSDATVAVDSDLELQPAATADDAVYLAPDADSMALAADESDARAAADHLTVLSLGELPDDHVTAVPFALEPHRAPEPDVVPSEVAVDAVADVTDAAAAASDTAIIATTDAWAVADVNVGGDDAMAPVGAYHLFGDIEPILLQQEDGPGSMQADATFDAQPVDDAPSFAAAALLSRDVGGNDARDWRAAFLGANTDADTPAVAEGGFFTGQTVAGDSEPEAEPIVEFEPIAEPAAESMDTASGSVDALESDDSRVAEVVCTSTDDEPGIPLPDAVPVVYASVAEVAPPSEPTTAPDAAPAHVEEAAPVDERAPVEESDTRAYPDPQPTPDAPLEPSPVEAPSRVEMPAMFPHSVPEVVIVDDGHDGNAWDHLPSELPEVTGDFGSAAQPDLAAESSAVTHEEDHHDSTASDLATSASASKKKKRRSRRKKGSTAVPTAAPAVIAAPATTSIPFVNVAAVANDAIQATIAVAPPVVQVAAAPSPLQAEAVPAPIVALPMAISLTPSDPGALTPNDDAGPEMGTRQASLLGREVPAWTPPSDFGALRPRGLQASANELGSTPQGIHGEPLAGEHEASTISMVTGHAGPTHAFAPASVAIEAPAPTPAPMPPASSFDDPEALRPFEQEIRAVGMPDLDELQPRSGRTNVKSMAEGLGTVTGSTSRHAAPSEPWVSAPAAQPEAARGINWRRFIAASVLIALFQGVAFAAWWWVQPGARGTLVVQTAKSGVEVLLDQKVVGRTPFREEVAPGRHTLGLRQGTNVREMPVEISVGVVTTQTLEWPSSTGGKGNLQLTSNPAGAQIVIDGKVRGTTPLLLENLPAGDQVLMLRGDAGSVTVKAMVVADETTPLEVKIFAGWVLVDAPVEVNLLLNGREKIGSSMDGQILLPPGTHRLRAVNEALGIRQWLTVKVEPGAVERVTFSVPPGTLTLPYEAEVFLDGASAGTTPGSIRIAPGTHEIVVRLADGTERRQTLTVRAGQRVEI</sequence>
<dbReference type="OrthoDB" id="5483179at2"/>
<dbReference type="PANTHER" id="PTHR36194:SF1">
    <property type="entry name" value="S-LAYER-LIKE PROTEIN"/>
    <property type="match status" value="1"/>
</dbReference>
<feature type="compositionally biased region" description="Basic and acidic residues" evidence="1">
    <location>
        <begin position="1306"/>
        <end position="1326"/>
    </location>
</feature>
<feature type="region of interest" description="Disordered" evidence="1">
    <location>
        <begin position="587"/>
        <end position="612"/>
    </location>
</feature>
<dbReference type="Pfam" id="PF08308">
    <property type="entry name" value="PEGA"/>
    <property type="match status" value="3"/>
</dbReference>
<keyword evidence="4" id="KW-1185">Reference proteome</keyword>
<dbReference type="Proteomes" id="UP000076079">
    <property type="component" value="Chromosome"/>
</dbReference>
<dbReference type="InterPro" id="IPR000719">
    <property type="entry name" value="Prot_kinase_dom"/>
</dbReference>
<dbReference type="InterPro" id="IPR013229">
    <property type="entry name" value="PEGA"/>
</dbReference>
<dbReference type="SUPFAM" id="SSF56112">
    <property type="entry name" value="Protein kinase-like (PK-like)"/>
    <property type="match status" value="1"/>
</dbReference>
<feature type="region of interest" description="Disordered" evidence="1">
    <location>
        <begin position="362"/>
        <end position="401"/>
    </location>
</feature>
<feature type="compositionally biased region" description="Low complexity" evidence="1">
    <location>
        <begin position="554"/>
        <end position="568"/>
    </location>
</feature>
<evidence type="ECO:0000256" key="1">
    <source>
        <dbReference type="SAM" id="MobiDB-lite"/>
    </source>
</evidence>
<feature type="compositionally biased region" description="Basic and acidic residues" evidence="1">
    <location>
        <begin position="1404"/>
        <end position="1413"/>
    </location>
</feature>
<organism evidence="3 4">
    <name type="scientific">Luteitalea pratensis</name>
    <dbReference type="NCBI Taxonomy" id="1855912"/>
    <lineage>
        <taxon>Bacteria</taxon>
        <taxon>Pseudomonadati</taxon>
        <taxon>Acidobacteriota</taxon>
        <taxon>Vicinamibacteria</taxon>
        <taxon>Vicinamibacterales</taxon>
        <taxon>Vicinamibacteraceae</taxon>
        <taxon>Luteitalea</taxon>
    </lineage>
</organism>
<dbReference type="GO" id="GO:0005524">
    <property type="term" value="F:ATP binding"/>
    <property type="evidence" value="ECO:0007669"/>
    <property type="project" value="InterPro"/>
</dbReference>
<feature type="region of interest" description="Disordered" evidence="1">
    <location>
        <begin position="548"/>
        <end position="575"/>
    </location>
</feature>
<dbReference type="Gene3D" id="1.10.510.10">
    <property type="entry name" value="Transferase(Phosphotransferase) domain 1"/>
    <property type="match status" value="1"/>
</dbReference>
<feature type="compositionally biased region" description="Pro residues" evidence="1">
    <location>
        <begin position="1329"/>
        <end position="1340"/>
    </location>
</feature>
<feature type="compositionally biased region" description="Low complexity" evidence="1">
    <location>
        <begin position="1414"/>
        <end position="1423"/>
    </location>
</feature>
<gene>
    <name evidence="3" type="ORF">LuPra_04609</name>
</gene>
<evidence type="ECO:0000313" key="3">
    <source>
        <dbReference type="EMBL" id="AMY11359.1"/>
    </source>
</evidence>
<dbReference type="PROSITE" id="PS50011">
    <property type="entry name" value="PROTEIN_KINASE_DOM"/>
    <property type="match status" value="1"/>
</dbReference>
<dbReference type="KEGG" id="abac:LuPra_04609"/>
<name>A0A143PU63_LUTPR</name>
<evidence type="ECO:0000259" key="2">
    <source>
        <dbReference type="PROSITE" id="PS50011"/>
    </source>
</evidence>
<feature type="compositionally biased region" description="Basic residues" evidence="1">
    <location>
        <begin position="1424"/>
        <end position="1436"/>
    </location>
</feature>
<accession>A0A143PU63</accession>
<protein>
    <submittedName>
        <fullName evidence="3">PEGA domain protein</fullName>
    </submittedName>
</protein>
<dbReference type="InterPro" id="IPR011009">
    <property type="entry name" value="Kinase-like_dom_sf"/>
</dbReference>
<feature type="domain" description="Protein kinase" evidence="2">
    <location>
        <begin position="1"/>
        <end position="271"/>
    </location>
</feature>
<proteinExistence type="predicted"/>
<dbReference type="RefSeq" id="WP_110172916.1">
    <property type="nucleotide sequence ID" value="NZ_CP015136.1"/>
</dbReference>
<feature type="region of interest" description="Disordered" evidence="1">
    <location>
        <begin position="1291"/>
        <end position="1344"/>
    </location>
</feature>
<dbReference type="EMBL" id="CP015136">
    <property type="protein sequence ID" value="AMY11359.1"/>
    <property type="molecule type" value="Genomic_DNA"/>
</dbReference>
<dbReference type="PANTHER" id="PTHR36194">
    <property type="entry name" value="S-LAYER-LIKE PROTEIN"/>
    <property type="match status" value="1"/>
</dbReference>
<reference evidence="3 4" key="1">
    <citation type="journal article" date="2016" name="Genome Announc.">
        <title>First Complete Genome Sequence of a Subdivision 6 Acidobacterium Strain.</title>
        <authorList>
            <person name="Huang S."/>
            <person name="Vieira S."/>
            <person name="Bunk B."/>
            <person name="Riedel T."/>
            <person name="Sproer C."/>
            <person name="Overmann J."/>
        </authorList>
    </citation>
    <scope>NUCLEOTIDE SEQUENCE [LARGE SCALE GENOMIC DNA]</scope>
    <source>
        <strain evidence="4">DSM 100886 HEG_-6_39</strain>
    </source>
</reference>
<feature type="region of interest" description="Disordered" evidence="1">
    <location>
        <begin position="1366"/>
        <end position="1441"/>
    </location>
</feature>
<feature type="compositionally biased region" description="Low complexity" evidence="1">
    <location>
        <begin position="375"/>
        <end position="397"/>
    </location>
</feature>
<reference evidence="4" key="2">
    <citation type="submission" date="2016-04" db="EMBL/GenBank/DDBJ databases">
        <title>First Complete Genome Sequence of a Subdivision 6 Acidobacterium.</title>
        <authorList>
            <person name="Huang S."/>
            <person name="Vieira S."/>
            <person name="Bunk B."/>
            <person name="Riedel T."/>
            <person name="Sproeer C."/>
            <person name="Overmann J."/>
        </authorList>
    </citation>
    <scope>NUCLEOTIDE SEQUENCE [LARGE SCALE GENOMIC DNA]</scope>
    <source>
        <strain evidence="4">DSM 100886 HEG_-6_39</strain>
    </source>
</reference>
<dbReference type="GO" id="GO:0004672">
    <property type="term" value="F:protein kinase activity"/>
    <property type="evidence" value="ECO:0007669"/>
    <property type="project" value="InterPro"/>
</dbReference>